<evidence type="ECO:0000256" key="1">
    <source>
        <dbReference type="ARBA" id="ARBA00022729"/>
    </source>
</evidence>
<name>A0ABT8WV92_9FLAO</name>
<dbReference type="Proteomes" id="UP001176806">
    <property type="component" value="Unassembled WGS sequence"/>
</dbReference>
<dbReference type="Pfam" id="PF18962">
    <property type="entry name" value="Por_Secre_tail"/>
    <property type="match status" value="1"/>
</dbReference>
<evidence type="ECO:0000313" key="4">
    <source>
        <dbReference type="EMBL" id="MDO5977070.1"/>
    </source>
</evidence>
<dbReference type="RefSeq" id="WP_303304401.1">
    <property type="nucleotide sequence ID" value="NZ_BAABDA010000003.1"/>
</dbReference>
<feature type="domain" description="Secretion system C-terminal sorting" evidence="3">
    <location>
        <begin position="177"/>
        <end position="240"/>
    </location>
</feature>
<evidence type="ECO:0000313" key="5">
    <source>
        <dbReference type="Proteomes" id="UP001176806"/>
    </source>
</evidence>
<keyword evidence="5" id="KW-1185">Reference proteome</keyword>
<evidence type="ECO:0000256" key="2">
    <source>
        <dbReference type="SAM" id="SignalP"/>
    </source>
</evidence>
<reference evidence="4" key="1">
    <citation type="submission" date="2023-07" db="EMBL/GenBank/DDBJ databases">
        <title>Two novel species in the genus Flavivirga.</title>
        <authorList>
            <person name="Kwon K."/>
        </authorList>
    </citation>
    <scope>NUCLEOTIDE SEQUENCE</scope>
    <source>
        <strain evidence="4">KACC 14158</strain>
    </source>
</reference>
<accession>A0ABT8WV92</accession>
<evidence type="ECO:0000259" key="3">
    <source>
        <dbReference type="Pfam" id="PF18962"/>
    </source>
</evidence>
<gene>
    <name evidence="4" type="ORF">Q4Q40_22975</name>
</gene>
<dbReference type="NCBIfam" id="TIGR04183">
    <property type="entry name" value="Por_Secre_tail"/>
    <property type="match status" value="1"/>
</dbReference>
<comment type="caution">
    <text evidence="4">The sequence shown here is derived from an EMBL/GenBank/DDBJ whole genome shotgun (WGS) entry which is preliminary data.</text>
</comment>
<sequence>MKKNTILFLVLALIFTGLTHAQITFGWETAEDLGGDSISETIGDITVTLTNNNTGAGIALWPEFNGSSGTYVAGTSDSFTFTFNQSVNVLSILPLGSEFTPSATYLFARLDGNGVSPVTVLITDGVASGSAPIDLNWTNVSSFIVSASSSIFMGFDLLTVDSSSLSTAKYKLQKVRVYPNPVEDKLTIKNVSDFKSIDVYNNLGQRVLQSKQESIDVGHFSKGFYFLQIHMDSGVKTRTIVKK</sequence>
<dbReference type="EMBL" id="JAUOEL010000011">
    <property type="protein sequence ID" value="MDO5977070.1"/>
    <property type="molecule type" value="Genomic_DNA"/>
</dbReference>
<feature type="signal peptide" evidence="2">
    <location>
        <begin position="1"/>
        <end position="21"/>
    </location>
</feature>
<feature type="chain" id="PRO_5047413874" evidence="2">
    <location>
        <begin position="22"/>
        <end position="243"/>
    </location>
</feature>
<proteinExistence type="predicted"/>
<organism evidence="4 5">
    <name type="scientific">Flavivirga jejuensis</name>
    <dbReference type="NCBI Taxonomy" id="870487"/>
    <lineage>
        <taxon>Bacteria</taxon>
        <taxon>Pseudomonadati</taxon>
        <taxon>Bacteroidota</taxon>
        <taxon>Flavobacteriia</taxon>
        <taxon>Flavobacteriales</taxon>
        <taxon>Flavobacteriaceae</taxon>
        <taxon>Flavivirga</taxon>
    </lineage>
</organism>
<dbReference type="InterPro" id="IPR026444">
    <property type="entry name" value="Secre_tail"/>
</dbReference>
<protein>
    <submittedName>
        <fullName evidence="4">T9SS type A sorting domain-containing protein</fullName>
    </submittedName>
</protein>
<keyword evidence="1 2" id="KW-0732">Signal</keyword>